<sequence>MDRLEGMSILVAVVDAGSLSAAARQLGQPLATVSRKVGDLEAHLKTRLLHRTTRHLSLTEAGEAYVASCRRILEDIGEIERAVTGEYAAPKGSLVATAPVVFGRLHVVPVMAAFLAHYPEIDARLVLTDRNVNFLEDHVDVAVRIGQLPDSSLVAIRLGETRPVVCASPAYLAERGTPHDPADLANHACIGFEGINASRTWTFAGEKSEQNVPIRARLVTNTAESAIDAAALGTGLTRVLSYQVANAVQEGRLQLVLETFGLAPMPIHLVHAGQTPLPLKLRAFLDFMSPRLKARLSAV</sequence>
<dbReference type="Pfam" id="PF00126">
    <property type="entry name" value="HTH_1"/>
    <property type="match status" value="1"/>
</dbReference>
<dbReference type="InterPro" id="IPR036388">
    <property type="entry name" value="WH-like_DNA-bd_sf"/>
</dbReference>
<dbReference type="RefSeq" id="WP_133179325.1">
    <property type="nucleotide sequence ID" value="NZ_SMOD01000001.1"/>
</dbReference>
<dbReference type="Pfam" id="PF03466">
    <property type="entry name" value="LysR_substrate"/>
    <property type="match status" value="1"/>
</dbReference>
<dbReference type="Gene3D" id="1.10.10.10">
    <property type="entry name" value="Winged helix-like DNA-binding domain superfamily/Winged helix DNA-binding domain"/>
    <property type="match status" value="1"/>
</dbReference>
<dbReference type="SUPFAM" id="SSF53850">
    <property type="entry name" value="Periplasmic binding protein-like II"/>
    <property type="match status" value="1"/>
</dbReference>
<dbReference type="SUPFAM" id="SSF46785">
    <property type="entry name" value="Winged helix' DNA-binding domain"/>
    <property type="match status" value="1"/>
</dbReference>
<dbReference type="Proteomes" id="UP000295606">
    <property type="component" value="Unassembled WGS sequence"/>
</dbReference>
<evidence type="ECO:0000256" key="1">
    <source>
        <dbReference type="ARBA" id="ARBA00009437"/>
    </source>
</evidence>
<keyword evidence="4" id="KW-0804">Transcription</keyword>
<dbReference type="EMBL" id="SMOD01000001">
    <property type="protein sequence ID" value="TDG10847.1"/>
    <property type="molecule type" value="Genomic_DNA"/>
</dbReference>
<accession>A0A4R5LM62</accession>
<proteinExistence type="inferred from homology"/>
<dbReference type="InterPro" id="IPR058163">
    <property type="entry name" value="LysR-type_TF_proteobact-type"/>
</dbReference>
<feature type="domain" description="HTH lysR-type" evidence="5">
    <location>
        <begin position="1"/>
        <end position="59"/>
    </location>
</feature>
<dbReference type="CDD" id="cd08471">
    <property type="entry name" value="PBP2_CrgA_like_2"/>
    <property type="match status" value="1"/>
</dbReference>
<dbReference type="InterPro" id="IPR005119">
    <property type="entry name" value="LysR_subst-bd"/>
</dbReference>
<organism evidence="6 7">
    <name type="scientific">Paraburkholderia guartelaensis</name>
    <dbReference type="NCBI Taxonomy" id="2546446"/>
    <lineage>
        <taxon>Bacteria</taxon>
        <taxon>Pseudomonadati</taxon>
        <taxon>Pseudomonadota</taxon>
        <taxon>Betaproteobacteria</taxon>
        <taxon>Burkholderiales</taxon>
        <taxon>Burkholderiaceae</taxon>
        <taxon>Paraburkholderia</taxon>
    </lineage>
</organism>
<dbReference type="Gene3D" id="3.40.190.290">
    <property type="match status" value="1"/>
</dbReference>
<dbReference type="GO" id="GO:0043565">
    <property type="term" value="F:sequence-specific DNA binding"/>
    <property type="evidence" value="ECO:0007669"/>
    <property type="project" value="TreeGrafter"/>
</dbReference>
<keyword evidence="3" id="KW-0238">DNA-binding</keyword>
<dbReference type="OrthoDB" id="9786526at2"/>
<dbReference type="AlphaFoldDB" id="A0A4R5LM62"/>
<name>A0A4R5LM62_9BURK</name>
<evidence type="ECO:0000313" key="7">
    <source>
        <dbReference type="Proteomes" id="UP000295606"/>
    </source>
</evidence>
<evidence type="ECO:0000313" key="6">
    <source>
        <dbReference type="EMBL" id="TDG10847.1"/>
    </source>
</evidence>
<dbReference type="PROSITE" id="PS50931">
    <property type="entry name" value="HTH_LYSR"/>
    <property type="match status" value="1"/>
</dbReference>
<dbReference type="PANTHER" id="PTHR30537:SF5">
    <property type="entry name" value="HTH-TYPE TRANSCRIPTIONAL ACTIVATOR TTDR-RELATED"/>
    <property type="match status" value="1"/>
</dbReference>
<protein>
    <submittedName>
        <fullName evidence="6">LysR family transcriptional regulator</fullName>
    </submittedName>
</protein>
<dbReference type="GO" id="GO:0003700">
    <property type="term" value="F:DNA-binding transcription factor activity"/>
    <property type="evidence" value="ECO:0007669"/>
    <property type="project" value="InterPro"/>
</dbReference>
<evidence type="ECO:0000256" key="2">
    <source>
        <dbReference type="ARBA" id="ARBA00023015"/>
    </source>
</evidence>
<dbReference type="InterPro" id="IPR036390">
    <property type="entry name" value="WH_DNA-bd_sf"/>
</dbReference>
<evidence type="ECO:0000256" key="4">
    <source>
        <dbReference type="ARBA" id="ARBA00023163"/>
    </source>
</evidence>
<evidence type="ECO:0000256" key="3">
    <source>
        <dbReference type="ARBA" id="ARBA00023125"/>
    </source>
</evidence>
<comment type="similarity">
    <text evidence="1">Belongs to the LysR transcriptional regulatory family.</text>
</comment>
<dbReference type="PANTHER" id="PTHR30537">
    <property type="entry name" value="HTH-TYPE TRANSCRIPTIONAL REGULATOR"/>
    <property type="match status" value="1"/>
</dbReference>
<dbReference type="InterPro" id="IPR000847">
    <property type="entry name" value="LysR_HTH_N"/>
</dbReference>
<comment type="caution">
    <text evidence="6">The sequence shown here is derived from an EMBL/GenBank/DDBJ whole genome shotgun (WGS) entry which is preliminary data.</text>
</comment>
<dbReference type="FunFam" id="1.10.10.10:FF:000001">
    <property type="entry name" value="LysR family transcriptional regulator"/>
    <property type="match status" value="1"/>
</dbReference>
<gene>
    <name evidence="6" type="ORF">E1N52_00890</name>
</gene>
<evidence type="ECO:0000259" key="5">
    <source>
        <dbReference type="PROSITE" id="PS50931"/>
    </source>
</evidence>
<keyword evidence="2" id="KW-0805">Transcription regulation</keyword>
<reference evidence="6 7" key="1">
    <citation type="submission" date="2019-03" db="EMBL/GenBank/DDBJ databases">
        <title>Paraburkholderia sp. isolated from native Mimosa gymnas in Guartela State Park, Brazil.</title>
        <authorList>
            <person name="Paulitsch F."/>
            <person name="Hungria M."/>
            <person name="Delamuta J.R.M."/>
            <person name="Ribeiro R.A."/>
            <person name="Dall'Agnol R."/>
            <person name="Silva J.S.B."/>
        </authorList>
    </citation>
    <scope>NUCLEOTIDE SEQUENCE [LARGE SCALE GENOMIC DNA]</scope>
    <source>
        <strain evidence="6 7">CNPSo 3008</strain>
    </source>
</reference>
<dbReference type="GO" id="GO:0006351">
    <property type="term" value="P:DNA-templated transcription"/>
    <property type="evidence" value="ECO:0007669"/>
    <property type="project" value="TreeGrafter"/>
</dbReference>